<evidence type="ECO:0000313" key="2">
    <source>
        <dbReference type="EMBL" id="ADI22386.1"/>
    </source>
</evidence>
<keyword evidence="1" id="KW-0472">Membrane</keyword>
<evidence type="ECO:0000256" key="1">
    <source>
        <dbReference type="SAM" id="Phobius"/>
    </source>
</evidence>
<proteinExistence type="predicted"/>
<name>E7C4L2_9BACT</name>
<sequence length="120" mass="11764">MGAQQRGSGGLVIGFGVAMIVLGVAAYLLTGRSSVTAMIPSFFGVALVACGAAAGKVGRPAIVAAFILGLLGIGGPLGRVVPDAIKNGLALNAATIVQLLFAALSAVMVVGLLTRKSSKS</sequence>
<dbReference type="AlphaFoldDB" id="E7C4L2"/>
<accession>E7C4L2</accession>
<reference evidence="2" key="1">
    <citation type="submission" date="2010-01" db="EMBL/GenBank/DDBJ databases">
        <title>Genome fragments of uncultured bacteria from the North Pacific subtropical Gyre.</title>
        <authorList>
            <person name="Pham V.D."/>
            <person name="Delong E.F."/>
        </authorList>
    </citation>
    <scope>NUCLEOTIDE SEQUENCE</scope>
</reference>
<feature type="transmembrane region" description="Helical" evidence="1">
    <location>
        <begin position="93"/>
        <end position="114"/>
    </location>
</feature>
<keyword evidence="1" id="KW-0812">Transmembrane</keyword>
<organism evidence="2">
    <name type="scientific">uncultured Planctomycetales bacterium HF0500_02G17</name>
    <dbReference type="NCBI Taxonomy" id="723608"/>
    <lineage>
        <taxon>Bacteria</taxon>
        <taxon>Pseudomonadati</taxon>
        <taxon>Planctomycetota</taxon>
        <taxon>Planctomycetia</taxon>
        <taxon>Planctomycetales</taxon>
        <taxon>environmental samples</taxon>
    </lineage>
</organism>
<protein>
    <submittedName>
        <fullName evidence="2">Uncharacterized protein</fullName>
    </submittedName>
</protein>
<dbReference type="EMBL" id="GU567984">
    <property type="protein sequence ID" value="ADI22386.1"/>
    <property type="molecule type" value="Genomic_DNA"/>
</dbReference>
<keyword evidence="1" id="KW-1133">Transmembrane helix</keyword>
<feature type="transmembrane region" description="Helical" evidence="1">
    <location>
        <begin position="12"/>
        <end position="29"/>
    </location>
</feature>
<feature type="transmembrane region" description="Helical" evidence="1">
    <location>
        <begin position="61"/>
        <end position="81"/>
    </location>
</feature>
<feature type="transmembrane region" description="Helical" evidence="1">
    <location>
        <begin position="35"/>
        <end position="54"/>
    </location>
</feature>